<reference evidence="1" key="1">
    <citation type="submission" date="2016-07" db="EMBL/GenBank/DDBJ databases">
        <authorList>
            <person name="Bretaudeau A."/>
        </authorList>
    </citation>
    <scope>NUCLEOTIDE SEQUENCE</scope>
    <source>
        <strain evidence="1">Rice</strain>
        <tissue evidence="1">Whole body</tissue>
    </source>
</reference>
<sequence>MRCQKYTTPIVALKIAFRVRNIKPNSIPFSSYNMHAIQMQWVLVLQFKSTINYTISMSIEFKIK</sequence>
<gene>
    <name evidence="1" type="ORF">SFRICE_012199</name>
</gene>
<accession>A0A2H1WW54</accession>
<protein>
    <submittedName>
        <fullName evidence="1">SFRICE_012199</fullName>
    </submittedName>
</protein>
<proteinExistence type="predicted"/>
<dbReference type="AlphaFoldDB" id="A0A2H1WW54"/>
<evidence type="ECO:0000313" key="1">
    <source>
        <dbReference type="EMBL" id="SOQ57303.1"/>
    </source>
</evidence>
<dbReference type="EMBL" id="ODYU01011523">
    <property type="protein sequence ID" value="SOQ57303.1"/>
    <property type="molecule type" value="Genomic_DNA"/>
</dbReference>
<organism evidence="1">
    <name type="scientific">Spodoptera frugiperda</name>
    <name type="common">Fall armyworm</name>
    <dbReference type="NCBI Taxonomy" id="7108"/>
    <lineage>
        <taxon>Eukaryota</taxon>
        <taxon>Metazoa</taxon>
        <taxon>Ecdysozoa</taxon>
        <taxon>Arthropoda</taxon>
        <taxon>Hexapoda</taxon>
        <taxon>Insecta</taxon>
        <taxon>Pterygota</taxon>
        <taxon>Neoptera</taxon>
        <taxon>Endopterygota</taxon>
        <taxon>Lepidoptera</taxon>
        <taxon>Glossata</taxon>
        <taxon>Ditrysia</taxon>
        <taxon>Noctuoidea</taxon>
        <taxon>Noctuidae</taxon>
        <taxon>Amphipyrinae</taxon>
        <taxon>Spodoptera</taxon>
    </lineage>
</organism>
<name>A0A2H1WW54_SPOFR</name>